<keyword evidence="2" id="KW-1185">Reference proteome</keyword>
<dbReference type="AlphaFoldDB" id="A0A4Z2I368"/>
<comment type="caution">
    <text evidence="1">The sequence shown here is derived from an EMBL/GenBank/DDBJ whole genome shotgun (WGS) entry which is preliminary data.</text>
</comment>
<evidence type="ECO:0000313" key="1">
    <source>
        <dbReference type="EMBL" id="TNN71925.1"/>
    </source>
</evidence>
<dbReference type="EMBL" id="SRLO01000144">
    <property type="protein sequence ID" value="TNN71925.1"/>
    <property type="molecule type" value="Genomic_DNA"/>
</dbReference>
<sequence length="85" mass="9510">MGKCGAFMLQNLVTMVKRSRAKGSPLFKGEPEGSKEWKIFSVEKAASHVVTHLSSVLSAREMAGFLTALLQAWLLLQKRYTNNRK</sequence>
<dbReference type="Proteomes" id="UP000314294">
    <property type="component" value="Unassembled WGS sequence"/>
</dbReference>
<gene>
    <name evidence="1" type="ORF">EYF80_017932</name>
</gene>
<organism evidence="1 2">
    <name type="scientific">Liparis tanakae</name>
    <name type="common">Tanaka's snailfish</name>
    <dbReference type="NCBI Taxonomy" id="230148"/>
    <lineage>
        <taxon>Eukaryota</taxon>
        <taxon>Metazoa</taxon>
        <taxon>Chordata</taxon>
        <taxon>Craniata</taxon>
        <taxon>Vertebrata</taxon>
        <taxon>Euteleostomi</taxon>
        <taxon>Actinopterygii</taxon>
        <taxon>Neopterygii</taxon>
        <taxon>Teleostei</taxon>
        <taxon>Neoteleostei</taxon>
        <taxon>Acanthomorphata</taxon>
        <taxon>Eupercaria</taxon>
        <taxon>Perciformes</taxon>
        <taxon>Cottioidei</taxon>
        <taxon>Cottales</taxon>
        <taxon>Liparidae</taxon>
        <taxon>Liparis</taxon>
    </lineage>
</organism>
<name>A0A4Z2I368_9TELE</name>
<reference evidence="1 2" key="1">
    <citation type="submission" date="2019-03" db="EMBL/GenBank/DDBJ databases">
        <title>First draft genome of Liparis tanakae, snailfish: a comprehensive survey of snailfish specific genes.</title>
        <authorList>
            <person name="Kim W."/>
            <person name="Song I."/>
            <person name="Jeong J.-H."/>
            <person name="Kim D."/>
            <person name="Kim S."/>
            <person name="Ryu S."/>
            <person name="Song J.Y."/>
            <person name="Lee S.K."/>
        </authorList>
    </citation>
    <scope>NUCLEOTIDE SEQUENCE [LARGE SCALE GENOMIC DNA]</scope>
    <source>
        <tissue evidence="1">Muscle</tissue>
    </source>
</reference>
<accession>A0A4Z2I368</accession>
<evidence type="ECO:0000313" key="2">
    <source>
        <dbReference type="Proteomes" id="UP000314294"/>
    </source>
</evidence>
<proteinExistence type="predicted"/>
<protein>
    <submittedName>
        <fullName evidence="1">Uncharacterized protein</fullName>
    </submittedName>
</protein>